<accession>A0A927BQM5</accession>
<dbReference type="SUPFAM" id="SSF55781">
    <property type="entry name" value="GAF domain-like"/>
    <property type="match status" value="1"/>
</dbReference>
<dbReference type="SUPFAM" id="SSF46785">
    <property type="entry name" value="Winged helix' DNA-binding domain"/>
    <property type="match status" value="1"/>
</dbReference>
<dbReference type="InterPro" id="IPR029016">
    <property type="entry name" value="GAF-like_dom_sf"/>
</dbReference>
<dbReference type="InterPro" id="IPR036388">
    <property type="entry name" value="WH-like_DNA-bd_sf"/>
</dbReference>
<evidence type="ECO:0000256" key="2">
    <source>
        <dbReference type="ARBA" id="ARBA00023125"/>
    </source>
</evidence>
<dbReference type="InterPro" id="IPR005471">
    <property type="entry name" value="Tscrpt_reg_IclR_N"/>
</dbReference>
<dbReference type="AlphaFoldDB" id="A0A927BQM5"/>
<dbReference type="InterPro" id="IPR050707">
    <property type="entry name" value="HTH_MetabolicPath_Reg"/>
</dbReference>
<dbReference type="RefSeq" id="WP_190914570.1">
    <property type="nucleotide sequence ID" value="NZ_JACXIZ010000008.1"/>
</dbReference>
<protein>
    <submittedName>
        <fullName evidence="6">IclR family transcriptional regulator</fullName>
    </submittedName>
</protein>
<dbReference type="PROSITE" id="PS51077">
    <property type="entry name" value="HTH_ICLR"/>
    <property type="match status" value="1"/>
</dbReference>
<keyword evidence="2" id="KW-0238">DNA-binding</keyword>
<feature type="domain" description="HTH iclR-type" evidence="4">
    <location>
        <begin position="7"/>
        <end position="68"/>
    </location>
</feature>
<keyword evidence="1" id="KW-0805">Transcription regulation</keyword>
<evidence type="ECO:0000256" key="1">
    <source>
        <dbReference type="ARBA" id="ARBA00023015"/>
    </source>
</evidence>
<evidence type="ECO:0000256" key="3">
    <source>
        <dbReference type="ARBA" id="ARBA00023163"/>
    </source>
</evidence>
<dbReference type="GO" id="GO:0003677">
    <property type="term" value="F:DNA binding"/>
    <property type="evidence" value="ECO:0007669"/>
    <property type="project" value="UniProtKB-KW"/>
</dbReference>
<organism evidence="6 7">
    <name type="scientific">Paenibacillus sabuli</name>
    <dbReference type="NCBI Taxonomy" id="2772509"/>
    <lineage>
        <taxon>Bacteria</taxon>
        <taxon>Bacillati</taxon>
        <taxon>Bacillota</taxon>
        <taxon>Bacilli</taxon>
        <taxon>Bacillales</taxon>
        <taxon>Paenibacillaceae</taxon>
        <taxon>Paenibacillus</taxon>
    </lineage>
</organism>
<dbReference type="InterPro" id="IPR036390">
    <property type="entry name" value="WH_DNA-bd_sf"/>
</dbReference>
<dbReference type="SMART" id="SM00346">
    <property type="entry name" value="HTH_ICLR"/>
    <property type="match status" value="1"/>
</dbReference>
<name>A0A927BQM5_9BACL</name>
<evidence type="ECO:0000313" key="7">
    <source>
        <dbReference type="Proteomes" id="UP000621560"/>
    </source>
</evidence>
<comment type="caution">
    <text evidence="6">The sequence shown here is derived from an EMBL/GenBank/DDBJ whole genome shotgun (WGS) entry which is preliminary data.</text>
</comment>
<dbReference type="GO" id="GO:0003700">
    <property type="term" value="F:DNA-binding transcription factor activity"/>
    <property type="evidence" value="ECO:0007669"/>
    <property type="project" value="TreeGrafter"/>
</dbReference>
<dbReference type="GO" id="GO:0045892">
    <property type="term" value="P:negative regulation of DNA-templated transcription"/>
    <property type="evidence" value="ECO:0007669"/>
    <property type="project" value="TreeGrafter"/>
</dbReference>
<keyword evidence="7" id="KW-1185">Reference proteome</keyword>
<evidence type="ECO:0000259" key="5">
    <source>
        <dbReference type="PROSITE" id="PS51078"/>
    </source>
</evidence>
<dbReference type="Proteomes" id="UP000621560">
    <property type="component" value="Unassembled WGS sequence"/>
</dbReference>
<dbReference type="PANTHER" id="PTHR30136">
    <property type="entry name" value="HELIX-TURN-HELIX TRANSCRIPTIONAL REGULATOR, ICLR FAMILY"/>
    <property type="match status" value="1"/>
</dbReference>
<gene>
    <name evidence="6" type="ORF">IDH44_03015</name>
</gene>
<dbReference type="Gene3D" id="1.10.10.10">
    <property type="entry name" value="Winged helix-like DNA-binding domain superfamily/Winged helix DNA-binding domain"/>
    <property type="match status" value="1"/>
</dbReference>
<dbReference type="EMBL" id="JACXIZ010000008">
    <property type="protein sequence ID" value="MBD2844146.1"/>
    <property type="molecule type" value="Genomic_DNA"/>
</dbReference>
<dbReference type="PROSITE" id="PS51078">
    <property type="entry name" value="ICLR_ED"/>
    <property type="match status" value="1"/>
</dbReference>
<dbReference type="PANTHER" id="PTHR30136:SF24">
    <property type="entry name" value="HTH-TYPE TRANSCRIPTIONAL REPRESSOR ALLR"/>
    <property type="match status" value="1"/>
</dbReference>
<keyword evidence="3" id="KW-0804">Transcription</keyword>
<dbReference type="Pfam" id="PF09339">
    <property type="entry name" value="HTH_IclR"/>
    <property type="match status" value="1"/>
</dbReference>
<sequence length="252" mass="27984">MEKRYRVPALERAHAVLREIAQHPANRKLTALCKSSGISKSTLFSLLQTMEELGWVLQHDDGTYSLGKHFGYMGHAFFNQYDRVALFDREAQRSLHKIGASFHLAELEGSRVLYLAKATSPAPVQMVSGPGARAYAHATGLGKALLADLSNEELLRLFPNEELPRLTPHTIVSRTELLMQLAEIRVCGYALDREEGVMGFQCIAAPVRQADKRATSAVSVSIPLHQWEEKRASALDEIRGLAMRLSLHPSAE</sequence>
<dbReference type="InterPro" id="IPR014757">
    <property type="entry name" value="Tscrpt_reg_IclR_C"/>
</dbReference>
<dbReference type="Pfam" id="PF01614">
    <property type="entry name" value="IclR_C"/>
    <property type="match status" value="1"/>
</dbReference>
<evidence type="ECO:0000313" key="6">
    <source>
        <dbReference type="EMBL" id="MBD2844146.1"/>
    </source>
</evidence>
<evidence type="ECO:0000259" key="4">
    <source>
        <dbReference type="PROSITE" id="PS51077"/>
    </source>
</evidence>
<proteinExistence type="predicted"/>
<feature type="domain" description="IclR-ED" evidence="5">
    <location>
        <begin position="69"/>
        <end position="252"/>
    </location>
</feature>
<dbReference type="Gene3D" id="3.30.450.40">
    <property type="match status" value="1"/>
</dbReference>
<reference evidence="6" key="1">
    <citation type="submission" date="2020-09" db="EMBL/GenBank/DDBJ databases">
        <title>A novel bacterium of genus Paenibacillus, isolated from South China Sea.</title>
        <authorList>
            <person name="Huang H."/>
            <person name="Mo K."/>
            <person name="Hu Y."/>
        </authorList>
    </citation>
    <scope>NUCLEOTIDE SEQUENCE</scope>
    <source>
        <strain evidence="6">IB182496</strain>
    </source>
</reference>